<keyword evidence="2" id="KW-0732">Signal</keyword>
<feature type="signal peptide" evidence="2">
    <location>
        <begin position="1"/>
        <end position="20"/>
    </location>
</feature>
<protein>
    <recommendedName>
        <fullName evidence="5">Lipoprotein</fullName>
    </recommendedName>
</protein>
<dbReference type="OrthoDB" id="9113406at2"/>
<gene>
    <name evidence="3" type="ORF">E1956_09080</name>
</gene>
<sequence length="168" mass="16404">MKVSKRLGIVPVLLCVALVAGCDKQNATVSDLSKKSADAAQQAAQLAASQAAAQAAQTLDKAASYVNQQLDTAQRKLDQAASQTQAQVQPQPQGEGASASIAEGASASADALASQARGQWQAAASAAHAMLGNAAAATGTGLSMAGSSLQRWASSGAAAAGPASGGSQ</sequence>
<feature type="compositionally biased region" description="Low complexity" evidence="1">
    <location>
        <begin position="79"/>
        <end position="102"/>
    </location>
</feature>
<feature type="region of interest" description="Disordered" evidence="1">
    <location>
        <begin position="76"/>
        <end position="102"/>
    </location>
</feature>
<evidence type="ECO:0008006" key="5">
    <source>
        <dbReference type="Google" id="ProtNLM"/>
    </source>
</evidence>
<keyword evidence="4" id="KW-1185">Reference proteome</keyword>
<evidence type="ECO:0000313" key="3">
    <source>
        <dbReference type="EMBL" id="QBQ97311.1"/>
    </source>
</evidence>
<reference evidence="3 4" key="1">
    <citation type="submission" date="2019-03" db="EMBL/GenBank/DDBJ databases">
        <title>Paraburkholderia sp. 7MH5, isolated from subtropical forest soil.</title>
        <authorList>
            <person name="Gao Z.-H."/>
            <person name="Qiu L.-H."/>
        </authorList>
    </citation>
    <scope>NUCLEOTIDE SEQUENCE [LARGE SCALE GENOMIC DNA]</scope>
    <source>
        <strain evidence="3 4">7MH5</strain>
    </source>
</reference>
<dbReference type="AlphaFoldDB" id="A0A4P7CSP0"/>
<evidence type="ECO:0000256" key="1">
    <source>
        <dbReference type="SAM" id="MobiDB-lite"/>
    </source>
</evidence>
<accession>A0A4P7CSP0</accession>
<dbReference type="EMBL" id="CP038148">
    <property type="protein sequence ID" value="QBQ97311.1"/>
    <property type="molecule type" value="Genomic_DNA"/>
</dbReference>
<feature type="chain" id="PRO_5020836678" description="Lipoprotein" evidence="2">
    <location>
        <begin position="21"/>
        <end position="168"/>
    </location>
</feature>
<name>A0A4P7CSP0_9BURK</name>
<dbReference type="KEGG" id="ppai:E1956_09080"/>
<evidence type="ECO:0000313" key="4">
    <source>
        <dbReference type="Proteomes" id="UP000295727"/>
    </source>
</evidence>
<dbReference type="Proteomes" id="UP000295727">
    <property type="component" value="Chromosome 1"/>
</dbReference>
<proteinExistence type="predicted"/>
<organism evidence="3 4">
    <name type="scientific">Paraburkholderia pallida</name>
    <dbReference type="NCBI Taxonomy" id="2547399"/>
    <lineage>
        <taxon>Bacteria</taxon>
        <taxon>Pseudomonadati</taxon>
        <taxon>Pseudomonadota</taxon>
        <taxon>Betaproteobacteria</taxon>
        <taxon>Burkholderiales</taxon>
        <taxon>Burkholderiaceae</taxon>
        <taxon>Paraburkholderia</taxon>
    </lineage>
</organism>
<dbReference type="PROSITE" id="PS51257">
    <property type="entry name" value="PROKAR_LIPOPROTEIN"/>
    <property type="match status" value="1"/>
</dbReference>
<evidence type="ECO:0000256" key="2">
    <source>
        <dbReference type="SAM" id="SignalP"/>
    </source>
</evidence>